<keyword evidence="19" id="KW-1185">Reference proteome</keyword>
<dbReference type="SUPFAM" id="SSF52980">
    <property type="entry name" value="Restriction endonuclease-like"/>
    <property type="match status" value="1"/>
</dbReference>
<evidence type="ECO:0000256" key="12">
    <source>
        <dbReference type="ARBA" id="ARBA00034617"/>
    </source>
</evidence>
<evidence type="ECO:0000256" key="1">
    <source>
        <dbReference type="ARBA" id="ARBA00009922"/>
    </source>
</evidence>
<comment type="catalytic activity">
    <reaction evidence="12">
        <text>Couples ATP hydrolysis with the unwinding of duplex DNA by translocating in the 3'-5' direction.</text>
        <dbReference type="EC" id="5.6.2.4"/>
    </reaction>
</comment>
<dbReference type="Gene3D" id="3.40.50.300">
    <property type="entry name" value="P-loop containing nucleotide triphosphate hydrolases"/>
    <property type="match status" value="3"/>
</dbReference>
<name>A0A5B8M3J4_9MICO</name>
<evidence type="ECO:0000256" key="6">
    <source>
        <dbReference type="ARBA" id="ARBA00022806"/>
    </source>
</evidence>
<organism evidence="18 19">
    <name type="scientific">Humibacter ginsenosidimutans</name>
    <dbReference type="NCBI Taxonomy" id="2599293"/>
    <lineage>
        <taxon>Bacteria</taxon>
        <taxon>Bacillati</taxon>
        <taxon>Actinomycetota</taxon>
        <taxon>Actinomycetes</taxon>
        <taxon>Micrococcales</taxon>
        <taxon>Microbacteriaceae</taxon>
        <taxon>Humibacter</taxon>
    </lineage>
</organism>
<evidence type="ECO:0000256" key="11">
    <source>
        <dbReference type="ARBA" id="ARBA00023235"/>
    </source>
</evidence>
<comment type="catalytic activity">
    <reaction evidence="14">
        <text>ATP + H2O = ADP + phosphate + H(+)</text>
        <dbReference type="Rhea" id="RHEA:13065"/>
        <dbReference type="ChEBI" id="CHEBI:15377"/>
        <dbReference type="ChEBI" id="CHEBI:15378"/>
        <dbReference type="ChEBI" id="CHEBI:30616"/>
        <dbReference type="ChEBI" id="CHEBI:43474"/>
        <dbReference type="ChEBI" id="CHEBI:456216"/>
        <dbReference type="EC" id="5.6.2.4"/>
    </reaction>
</comment>
<dbReference type="PANTHER" id="PTHR11070">
    <property type="entry name" value="UVRD / RECB / PCRA DNA HELICASE FAMILY MEMBER"/>
    <property type="match status" value="1"/>
</dbReference>
<dbReference type="Gene3D" id="1.10.10.160">
    <property type="match status" value="1"/>
</dbReference>
<dbReference type="GO" id="GO:0005829">
    <property type="term" value="C:cytosol"/>
    <property type="evidence" value="ECO:0007669"/>
    <property type="project" value="TreeGrafter"/>
</dbReference>
<evidence type="ECO:0000256" key="2">
    <source>
        <dbReference type="ARBA" id="ARBA00022722"/>
    </source>
</evidence>
<keyword evidence="5 15" id="KW-0378">Hydrolase</keyword>
<evidence type="ECO:0000256" key="7">
    <source>
        <dbReference type="ARBA" id="ARBA00022839"/>
    </source>
</evidence>
<dbReference type="Gene3D" id="3.90.320.10">
    <property type="match status" value="1"/>
</dbReference>
<keyword evidence="6 15" id="KW-0347">Helicase</keyword>
<evidence type="ECO:0000313" key="18">
    <source>
        <dbReference type="EMBL" id="QDZ14355.1"/>
    </source>
</evidence>
<evidence type="ECO:0000256" key="13">
    <source>
        <dbReference type="ARBA" id="ARBA00034808"/>
    </source>
</evidence>
<evidence type="ECO:0000256" key="4">
    <source>
        <dbReference type="ARBA" id="ARBA00022763"/>
    </source>
</evidence>
<dbReference type="Proteomes" id="UP000320216">
    <property type="component" value="Chromosome"/>
</dbReference>
<dbReference type="PROSITE" id="PS51198">
    <property type="entry name" value="UVRD_HELICASE_ATP_BIND"/>
    <property type="match status" value="1"/>
</dbReference>
<dbReference type="GO" id="GO:0000725">
    <property type="term" value="P:recombinational repair"/>
    <property type="evidence" value="ECO:0007669"/>
    <property type="project" value="TreeGrafter"/>
</dbReference>
<keyword evidence="2" id="KW-0540">Nuclease</keyword>
<keyword evidence="4" id="KW-0227">DNA damage</keyword>
<accession>A0A5B8M3J4</accession>
<evidence type="ECO:0000259" key="16">
    <source>
        <dbReference type="PROSITE" id="PS51198"/>
    </source>
</evidence>
<evidence type="ECO:0000256" key="14">
    <source>
        <dbReference type="ARBA" id="ARBA00048988"/>
    </source>
</evidence>
<dbReference type="InterPro" id="IPR014016">
    <property type="entry name" value="UvrD-like_ATP-bd"/>
</dbReference>
<dbReference type="CDD" id="cd17932">
    <property type="entry name" value="DEXQc_UvrD"/>
    <property type="match status" value="1"/>
</dbReference>
<dbReference type="Pfam" id="PF13361">
    <property type="entry name" value="UvrD_C"/>
    <property type="match status" value="1"/>
</dbReference>
<dbReference type="GO" id="GO:0033202">
    <property type="term" value="C:DNA helicase complex"/>
    <property type="evidence" value="ECO:0007669"/>
    <property type="project" value="TreeGrafter"/>
</dbReference>
<dbReference type="AlphaFoldDB" id="A0A5B8M3J4"/>
<dbReference type="InterPro" id="IPR013986">
    <property type="entry name" value="DExx_box_DNA_helicase_dom_sf"/>
</dbReference>
<evidence type="ECO:0000313" key="19">
    <source>
        <dbReference type="Proteomes" id="UP000320216"/>
    </source>
</evidence>
<protein>
    <recommendedName>
        <fullName evidence="13">DNA 3'-5' helicase</fullName>
        <ecNumber evidence="13">5.6.2.4</ecNumber>
    </recommendedName>
</protein>
<keyword evidence="7" id="KW-0269">Exonuclease</keyword>
<evidence type="ECO:0000259" key="17">
    <source>
        <dbReference type="PROSITE" id="PS51217"/>
    </source>
</evidence>
<feature type="domain" description="UvrD-like helicase ATP-binding" evidence="16">
    <location>
        <begin position="17"/>
        <end position="355"/>
    </location>
</feature>
<dbReference type="GO" id="GO:0043138">
    <property type="term" value="F:3'-5' DNA helicase activity"/>
    <property type="evidence" value="ECO:0007669"/>
    <property type="project" value="UniProtKB-EC"/>
</dbReference>
<dbReference type="PROSITE" id="PS51217">
    <property type="entry name" value="UVRD_HELICASE_CTER"/>
    <property type="match status" value="1"/>
</dbReference>
<evidence type="ECO:0000256" key="9">
    <source>
        <dbReference type="ARBA" id="ARBA00023125"/>
    </source>
</evidence>
<evidence type="ECO:0000256" key="15">
    <source>
        <dbReference type="PROSITE-ProRule" id="PRU00560"/>
    </source>
</evidence>
<proteinExistence type="inferred from homology"/>
<dbReference type="InterPro" id="IPR014017">
    <property type="entry name" value="DNA_helicase_UvrD-like_C"/>
</dbReference>
<evidence type="ECO:0000256" key="10">
    <source>
        <dbReference type="ARBA" id="ARBA00023204"/>
    </source>
</evidence>
<dbReference type="EC" id="5.6.2.4" evidence="13"/>
<dbReference type="Pfam" id="PF00580">
    <property type="entry name" value="UvrD-helicase"/>
    <property type="match status" value="1"/>
</dbReference>
<sequence length="1107" mass="121468">MTEFVSADAIADALGTYRPTDQQRAVIESPLAPALVVAGAGSGKTETMAFRVLWLLANRLVEPGRVLGLTFTRKAAGELRERIRDRVARLAAAGVIDAPDEFDPPQVATYNSFANTIYRENALLLGRESDGAVLGEASAWQLARSIVVHSDDPRLNDVDKSVDQVTRAVLELAHSLGENTAEAQDVAAMARAFGAIRELPIGSSRGEYKDVVELVETVGHLPLLIDLAAEFDREKLRRGLVEYSDQVAFALQIVRRSDQVASGIRERHSVVLLDEYQDTSVVQTRLLSGLFAGMPVMAVGDPHQSIYGWRGASTSNLDQFAVVFGARAGSPAATEATDAESVVHRYGLSTSWRNGTRILDAANSIVKPLTARSRVAVDALRPSPAASERGVQTVFAETLPDEADAAASWLSDRLAEPVLDEKGRPVLDEQGRRVVPSAAMLFRSRATQSEFTAALRGRGIPYHVLGVGGLLAEPEIADLVCALRVVDDPTAGSELVRLLAGSRWRVGVRDLRGLKDAARWLAEHDYRQQRLDGEVRAAIRASVIDSEQASIVDALDSLVHAPDGHRMLAGIGEVGLARMRDAGRLFARLRARSGLDLLDFVTLVEHELGLDIELAANETRAAGRGAMDAFFDALADYLAVSESAGLPGFLGWLREAERRDSLAPRSERPEPGCVQILTVHGSKGLEWDHVVVPRLVEDELPSKPNEGTGAWLGFGRLPWEFRGDADELPSFEWREATSRKEVKEARDAFKEQVGAHYEREERRLAYVAVTRARHGLLLTGSFWASQTKPRVPSRYLAELSDAGIVPELPEASEFEENPLGGDEVPISWPLDPLGGRRARVERAAELVHSAEPGEPGRWSDDVRLLLAERERMLAASTDIAVPTRVPASRFKDYVDDPTEVAAELRRPMPERPYRATRLGTLFHAWVERRAGVAGGTEVIDALADELDADAGGAHDLHEAGAAVSPSEAERVERERLGALQRTFEHSPWADRRPVEVEREIHLPFDGHLVICKIDAVYQNGSRYEIVDWKTGKPPKDDADLASKQLQLALYRLAFSRWRGVEAQNVEAAFYYVADDLIVRPTELLDEDELLRLWRERTRADGSGFVAA</sequence>
<evidence type="ECO:0000256" key="8">
    <source>
        <dbReference type="ARBA" id="ARBA00022840"/>
    </source>
</evidence>
<keyword evidence="8 15" id="KW-0067">ATP-binding</keyword>
<reference evidence="18 19" key="1">
    <citation type="submission" date="2019-07" db="EMBL/GenBank/DDBJ databases">
        <title>Full genome sequence of Humibacter sp. WJ7-1.</title>
        <authorList>
            <person name="Im W.-T."/>
        </authorList>
    </citation>
    <scope>NUCLEOTIDE SEQUENCE [LARGE SCALE GENOMIC DNA]</scope>
    <source>
        <strain evidence="18 19">WJ7-1</strain>
    </source>
</reference>
<feature type="domain" description="UvrD-like helicase C-terminal" evidence="17">
    <location>
        <begin position="356"/>
        <end position="684"/>
    </location>
</feature>
<dbReference type="GO" id="GO:0003677">
    <property type="term" value="F:DNA binding"/>
    <property type="evidence" value="ECO:0007669"/>
    <property type="project" value="UniProtKB-KW"/>
</dbReference>
<keyword evidence="9" id="KW-0238">DNA-binding</keyword>
<dbReference type="InterPro" id="IPR027417">
    <property type="entry name" value="P-loop_NTPase"/>
</dbReference>
<keyword evidence="10" id="KW-0234">DNA repair</keyword>
<dbReference type="Gene3D" id="1.10.486.10">
    <property type="entry name" value="PCRA, domain 4"/>
    <property type="match status" value="1"/>
</dbReference>
<dbReference type="GO" id="GO:0005524">
    <property type="term" value="F:ATP binding"/>
    <property type="evidence" value="ECO:0007669"/>
    <property type="project" value="UniProtKB-UniRule"/>
</dbReference>
<feature type="binding site" evidence="15">
    <location>
        <begin position="38"/>
        <end position="45"/>
    </location>
    <ligand>
        <name>ATP</name>
        <dbReference type="ChEBI" id="CHEBI:30616"/>
    </ligand>
</feature>
<keyword evidence="11" id="KW-0413">Isomerase</keyword>
<dbReference type="EMBL" id="CP042305">
    <property type="protein sequence ID" value="QDZ14355.1"/>
    <property type="molecule type" value="Genomic_DNA"/>
</dbReference>
<dbReference type="InterPro" id="IPR000212">
    <property type="entry name" value="DNA_helicase_UvrD/REP"/>
</dbReference>
<comment type="similarity">
    <text evidence="1">Belongs to the helicase family. UvrD subfamily.</text>
</comment>
<dbReference type="InterPro" id="IPR011604">
    <property type="entry name" value="PDDEXK-like_dom_sf"/>
</dbReference>
<dbReference type="KEGG" id="huw:FPZ11_05890"/>
<dbReference type="InterPro" id="IPR038726">
    <property type="entry name" value="PDDEXK_AddAB-type"/>
</dbReference>
<gene>
    <name evidence="18" type="ORF">FPZ11_05890</name>
</gene>
<keyword evidence="3 15" id="KW-0547">Nucleotide-binding</keyword>
<dbReference type="PANTHER" id="PTHR11070:SF55">
    <property type="entry name" value="DNA 3'-5' HELICASE"/>
    <property type="match status" value="1"/>
</dbReference>
<dbReference type="OrthoDB" id="4812256at2"/>
<evidence type="ECO:0000256" key="5">
    <source>
        <dbReference type="ARBA" id="ARBA00022801"/>
    </source>
</evidence>
<evidence type="ECO:0000256" key="3">
    <source>
        <dbReference type="ARBA" id="ARBA00022741"/>
    </source>
</evidence>
<dbReference type="Pfam" id="PF12705">
    <property type="entry name" value="PDDEXK_1"/>
    <property type="match status" value="1"/>
</dbReference>
<dbReference type="GO" id="GO:0004527">
    <property type="term" value="F:exonuclease activity"/>
    <property type="evidence" value="ECO:0007669"/>
    <property type="project" value="UniProtKB-KW"/>
</dbReference>
<dbReference type="SUPFAM" id="SSF52540">
    <property type="entry name" value="P-loop containing nucleoside triphosphate hydrolases"/>
    <property type="match status" value="1"/>
</dbReference>
<dbReference type="InterPro" id="IPR011335">
    <property type="entry name" value="Restrct_endonuc-II-like"/>
</dbReference>